<dbReference type="OrthoDB" id="10064600at2759"/>
<protein>
    <submittedName>
        <fullName evidence="2">Uncharacterized protein</fullName>
    </submittedName>
</protein>
<organism evidence="2">
    <name type="scientific">Photinus pyralis</name>
    <name type="common">Common eastern firefly</name>
    <name type="synonym">Lampyris pyralis</name>
    <dbReference type="NCBI Taxonomy" id="7054"/>
    <lineage>
        <taxon>Eukaryota</taxon>
        <taxon>Metazoa</taxon>
        <taxon>Ecdysozoa</taxon>
        <taxon>Arthropoda</taxon>
        <taxon>Hexapoda</taxon>
        <taxon>Insecta</taxon>
        <taxon>Pterygota</taxon>
        <taxon>Neoptera</taxon>
        <taxon>Endopterygota</taxon>
        <taxon>Coleoptera</taxon>
        <taxon>Polyphaga</taxon>
        <taxon>Elateriformia</taxon>
        <taxon>Elateroidea</taxon>
        <taxon>Lampyridae</taxon>
        <taxon>Lampyrinae</taxon>
        <taxon>Photinus</taxon>
    </lineage>
</organism>
<feature type="region of interest" description="Disordered" evidence="1">
    <location>
        <begin position="375"/>
        <end position="394"/>
    </location>
</feature>
<dbReference type="EMBL" id="GEZM01063767">
    <property type="protein sequence ID" value="JAV68971.1"/>
    <property type="molecule type" value="Transcribed_RNA"/>
</dbReference>
<feature type="compositionally biased region" description="Polar residues" evidence="1">
    <location>
        <begin position="46"/>
        <end position="55"/>
    </location>
</feature>
<accession>A0A1Y1L852</accession>
<dbReference type="InParanoid" id="A0A1Y1L852"/>
<sequence length="678" mass="74874">MNSSDGFALNRTVEDASPSELSTSDSNANLNNSHQSKGAIPKIRQTKPNSISKKSVKLNNNEEMLIPKNGTDIAEKVYQLHSDILRFNGYSPSTVSRNYLDDYKTVYRSGSANCEVNNSQSDDNDESIDTNSFLEQPQVVVYQPSCSSKDDLNVLLKAETESNCSDETELLSISDDGCIYTYKGDHVADLPSSFFSLDVPLARSPEVPANRQDNASPEMDFLEMDFDPGPSGDADSDSQSNADMENTENLPQDPTFCGMKDACDFKVCDDRPTSAEPAFSHLSIDDHDTPLAIPPVMEPEDGSMVLSIEGDCSSTGHEDNETLETTSSITEMIKKIPKTPWSCTLSERSTASKYTSRYSRRLHCTLGEFTLPTEKVSSPSDDYPSSVSNTTAHCSNNKKTKGTMIWTEEEASKKQITQIGASACGATAVLNVLNALRLPVPPIEKVRDAVRTRLRLTGGTLTEYLLSRSVAGSTHLDLINGLSVLSEGEIYARFFHLYPERLVNLNEWLQFWISHGAVPIATLNLQKTHGTIPDAWHHQMIYGVGKREIYFTNPLECVDIGQLWPQLSSESVLLIRKEDVLSRWNVKTDLTELMNASNERWCSLNVVGQVANMIRQSRKEPRLGFTSTSHIKIPAAYLSGITLAMSKDAPLLPILMFCPELPLLPSKDEAVGYSHSAH</sequence>
<dbReference type="AlphaFoldDB" id="A0A1Y1L852"/>
<reference evidence="3" key="3">
    <citation type="submission" date="2019-08" db="EMBL/GenBank/DDBJ databases">
        <authorList>
            <consortium name="Photinus pyralis genome working group"/>
            <person name="Fallon T.R."/>
            <person name="Sander Lower S.E."/>
            <person name="Weng J.-K."/>
        </authorList>
    </citation>
    <scope>NUCLEOTIDE SEQUENCE</scope>
    <source>
        <strain evidence="3">1611_PpyrPB1</strain>
        <tissue evidence="3">Whole body</tissue>
    </source>
</reference>
<gene>
    <name evidence="3" type="ORF">PPYR_01928</name>
</gene>
<name>A0A1Y1L852_PHOPY</name>
<dbReference type="Proteomes" id="UP000327044">
    <property type="component" value="Unassembled WGS sequence"/>
</dbReference>
<reference evidence="2" key="1">
    <citation type="journal article" date="2016" name="Sci. Rep.">
        <title>Molecular characterization of firefly nuptial gifts: a multi-omics approach sheds light on postcopulatory sexual selection.</title>
        <authorList>
            <person name="Al-Wathiqui N."/>
            <person name="Fallon T.R."/>
            <person name="South A."/>
            <person name="Weng J.K."/>
            <person name="Lewis S.M."/>
        </authorList>
    </citation>
    <scope>NUCLEOTIDE SEQUENCE</scope>
</reference>
<evidence type="ECO:0000256" key="1">
    <source>
        <dbReference type="SAM" id="MobiDB-lite"/>
    </source>
</evidence>
<feature type="compositionally biased region" description="Polar residues" evidence="1">
    <location>
        <begin position="19"/>
        <end position="36"/>
    </location>
</feature>
<feature type="region of interest" description="Disordered" evidence="1">
    <location>
        <begin position="1"/>
        <end position="55"/>
    </location>
</feature>
<dbReference type="EMBL" id="VVIM01000001">
    <property type="protein sequence ID" value="KAB0804958.1"/>
    <property type="molecule type" value="Genomic_DNA"/>
</dbReference>
<evidence type="ECO:0000313" key="2">
    <source>
        <dbReference type="EMBL" id="JAV68971.1"/>
    </source>
</evidence>
<feature type="compositionally biased region" description="Low complexity" evidence="1">
    <location>
        <begin position="227"/>
        <end position="240"/>
    </location>
</feature>
<feature type="region of interest" description="Disordered" evidence="1">
    <location>
        <begin position="206"/>
        <end position="253"/>
    </location>
</feature>
<proteinExistence type="predicted"/>
<feature type="compositionally biased region" description="Polar residues" evidence="1">
    <location>
        <begin position="241"/>
        <end position="252"/>
    </location>
</feature>
<feature type="compositionally biased region" description="Low complexity" evidence="1">
    <location>
        <begin position="376"/>
        <end position="388"/>
    </location>
</feature>
<evidence type="ECO:0000313" key="4">
    <source>
        <dbReference type="Proteomes" id="UP000327044"/>
    </source>
</evidence>
<reference evidence="3 4" key="2">
    <citation type="journal article" date="2018" name="Elife">
        <title>Firefly genomes illuminate parallel origins of bioluminescence in beetles.</title>
        <authorList>
            <person name="Fallon T.R."/>
            <person name="Lower S.E."/>
            <person name="Chang C.H."/>
            <person name="Bessho-Uehara M."/>
            <person name="Martin G.J."/>
            <person name="Bewick A.J."/>
            <person name="Behringer M."/>
            <person name="Debat H.J."/>
            <person name="Wong I."/>
            <person name="Day J.C."/>
            <person name="Suvorov A."/>
            <person name="Silva C.J."/>
            <person name="Stanger-Hall K.F."/>
            <person name="Hall D.W."/>
            <person name="Schmitz R.J."/>
            <person name="Nelson D.R."/>
            <person name="Lewis S.M."/>
            <person name="Shigenobu S."/>
            <person name="Bybee S.M."/>
            <person name="Larracuente A.M."/>
            <person name="Oba Y."/>
            <person name="Weng J.K."/>
        </authorList>
    </citation>
    <scope>NUCLEOTIDE SEQUENCE [LARGE SCALE GENOMIC DNA]</scope>
    <source>
        <strain evidence="3">1611_PpyrPB1</strain>
        <tissue evidence="3">Whole body</tissue>
    </source>
</reference>
<keyword evidence="4" id="KW-1185">Reference proteome</keyword>
<evidence type="ECO:0000313" key="3">
    <source>
        <dbReference type="EMBL" id="KAB0804958.1"/>
    </source>
</evidence>